<keyword evidence="3" id="KW-1185">Reference proteome</keyword>
<protein>
    <recommendedName>
        <fullName evidence="1">DUF5641 domain-containing protein</fullName>
    </recommendedName>
</protein>
<reference evidence="2 3" key="1">
    <citation type="submission" date="2017-03" db="EMBL/GenBank/DDBJ databases">
        <title>Genome Survey of Euroglyphus maynei.</title>
        <authorList>
            <person name="Arlian L.G."/>
            <person name="Morgan M.S."/>
            <person name="Rider S.D."/>
        </authorList>
    </citation>
    <scope>NUCLEOTIDE SEQUENCE [LARGE SCALE GENOMIC DNA]</scope>
    <source>
        <strain evidence="2">Arlian Lab</strain>
        <tissue evidence="2">Whole body</tissue>
    </source>
</reference>
<proteinExistence type="predicted"/>
<dbReference type="EMBL" id="MUJZ01036975">
    <property type="protein sequence ID" value="OTF76541.1"/>
    <property type="molecule type" value="Genomic_DNA"/>
</dbReference>
<sequence>GTEVLVVDENNPVSNWRVGRVVDKIAGTDGVIRTYTINVDGRTLNRPAQKIAPLEFAPE</sequence>
<organism evidence="2 3">
    <name type="scientific">Euroglyphus maynei</name>
    <name type="common">Mayne's house dust mite</name>
    <dbReference type="NCBI Taxonomy" id="6958"/>
    <lineage>
        <taxon>Eukaryota</taxon>
        <taxon>Metazoa</taxon>
        <taxon>Ecdysozoa</taxon>
        <taxon>Arthropoda</taxon>
        <taxon>Chelicerata</taxon>
        <taxon>Arachnida</taxon>
        <taxon>Acari</taxon>
        <taxon>Acariformes</taxon>
        <taxon>Sarcoptiformes</taxon>
        <taxon>Astigmata</taxon>
        <taxon>Psoroptidia</taxon>
        <taxon>Analgoidea</taxon>
        <taxon>Pyroglyphidae</taxon>
        <taxon>Pyroglyphinae</taxon>
        <taxon>Euroglyphus</taxon>
    </lineage>
</organism>
<dbReference type="Proteomes" id="UP000194236">
    <property type="component" value="Unassembled WGS sequence"/>
</dbReference>
<dbReference type="OrthoDB" id="6436503at2759"/>
<dbReference type="AlphaFoldDB" id="A0A1Y3B6S9"/>
<gene>
    <name evidence="2" type="ORF">BLA29_015296</name>
</gene>
<dbReference type="InterPro" id="IPR040676">
    <property type="entry name" value="DUF5641"/>
</dbReference>
<evidence type="ECO:0000313" key="3">
    <source>
        <dbReference type="Proteomes" id="UP000194236"/>
    </source>
</evidence>
<evidence type="ECO:0000313" key="2">
    <source>
        <dbReference type="EMBL" id="OTF76541.1"/>
    </source>
</evidence>
<feature type="non-terminal residue" evidence="2">
    <location>
        <position position="1"/>
    </location>
</feature>
<evidence type="ECO:0000259" key="1">
    <source>
        <dbReference type="Pfam" id="PF18701"/>
    </source>
</evidence>
<comment type="caution">
    <text evidence="2">The sequence shown here is derived from an EMBL/GenBank/DDBJ whole genome shotgun (WGS) entry which is preliminary data.</text>
</comment>
<name>A0A1Y3B6S9_EURMA</name>
<feature type="domain" description="DUF5641" evidence="1">
    <location>
        <begin position="2"/>
        <end position="54"/>
    </location>
</feature>
<dbReference type="Pfam" id="PF18701">
    <property type="entry name" value="DUF5641"/>
    <property type="match status" value="1"/>
</dbReference>
<accession>A0A1Y3B6S9</accession>